<comment type="caution">
    <text evidence="12">The sequence shown here is derived from an EMBL/GenBank/DDBJ whole genome shotgun (WGS) entry which is preliminary data.</text>
</comment>
<proteinExistence type="inferred from homology"/>
<comment type="similarity">
    <text evidence="4">Belongs to the serine/threonine dehydratase family.</text>
</comment>
<dbReference type="GO" id="GO:0006094">
    <property type="term" value="P:gluconeogenesis"/>
    <property type="evidence" value="ECO:0007669"/>
    <property type="project" value="UniProtKB-KW"/>
</dbReference>
<sequence>MTVKTATHTKTPWIETPLIKSATLSSAAGCNIFLKLENLQPSGSFKSRGIGNFLVSKLAAVQSTSANSTKKAHFYCSSGGNAGLACVHGAVTLGCEASIVVPLSTTEYMIAKLRAAGATDVIQKGASWQEADDYLTGTLMADATARGEAALYVPPFDAQEIWDGNAGITREIVKQLPETERHYPINGVSANATPKVDAIVCSAGGGGLFSGIMQGIDELGMDKTQVIAVETEGADSFAQAVAKRELVTLPAITSLATSLGARRVCKRAFEYGLRDTVSNVVLSDAEGIRACRRFLDEDRLLVELACGVCPALCYNGKLKELVPGFNENSVVVLVICGGSNMSFEIMDKYMADLN</sequence>
<dbReference type="PANTHER" id="PTHR48078">
    <property type="entry name" value="THREONINE DEHYDRATASE, MITOCHONDRIAL-RELATED"/>
    <property type="match status" value="1"/>
</dbReference>
<dbReference type="InterPro" id="IPR000634">
    <property type="entry name" value="Ser/Thr_deHydtase_PyrdxlP-BS"/>
</dbReference>
<evidence type="ECO:0000313" key="12">
    <source>
        <dbReference type="EMBL" id="OAQ60553.1"/>
    </source>
</evidence>
<evidence type="ECO:0000256" key="3">
    <source>
        <dbReference type="ARBA" id="ARBA00004742"/>
    </source>
</evidence>
<evidence type="ECO:0000256" key="9">
    <source>
        <dbReference type="ARBA" id="ARBA00023239"/>
    </source>
</evidence>
<dbReference type="InterPro" id="IPR050147">
    <property type="entry name" value="Ser/Thr_Dehydratase"/>
</dbReference>
<accession>A0A179F5V3</accession>
<comment type="cofactor">
    <cofactor evidence="1">
        <name>pyridoxal 5'-phosphate</name>
        <dbReference type="ChEBI" id="CHEBI:597326"/>
    </cofactor>
</comment>
<dbReference type="PANTHER" id="PTHR48078:SF2">
    <property type="entry name" value="CATABOLIC L-SERINE_THREONINE DEHYDRATASE"/>
    <property type="match status" value="1"/>
</dbReference>
<dbReference type="GO" id="GO:0003941">
    <property type="term" value="F:L-serine ammonia-lyase activity"/>
    <property type="evidence" value="ECO:0007669"/>
    <property type="project" value="UniProtKB-EC"/>
</dbReference>
<evidence type="ECO:0000256" key="1">
    <source>
        <dbReference type="ARBA" id="ARBA00001933"/>
    </source>
</evidence>
<dbReference type="KEGG" id="pchm:VFPPC_06682"/>
<dbReference type="STRING" id="1380566.A0A179F5V3"/>
<comment type="subcellular location">
    <subcellularLocation>
        <location evidence="2">Cytoplasm</location>
    </subcellularLocation>
</comment>
<dbReference type="InterPro" id="IPR001926">
    <property type="entry name" value="TrpB-like_PALP"/>
</dbReference>
<dbReference type="EC" id="4.3.1.17" evidence="5"/>
<evidence type="ECO:0000313" key="13">
    <source>
        <dbReference type="Proteomes" id="UP000078397"/>
    </source>
</evidence>
<name>A0A179F5V3_METCM</name>
<dbReference type="Gene3D" id="3.40.50.1100">
    <property type="match status" value="2"/>
</dbReference>
<dbReference type="GO" id="GO:0009097">
    <property type="term" value="P:isoleucine biosynthetic process"/>
    <property type="evidence" value="ECO:0007669"/>
    <property type="project" value="TreeGrafter"/>
</dbReference>
<dbReference type="GO" id="GO:0030170">
    <property type="term" value="F:pyridoxal phosphate binding"/>
    <property type="evidence" value="ECO:0007669"/>
    <property type="project" value="InterPro"/>
</dbReference>
<evidence type="ECO:0000256" key="8">
    <source>
        <dbReference type="ARBA" id="ARBA00022898"/>
    </source>
</evidence>
<comment type="catalytic activity">
    <reaction evidence="10">
        <text>L-serine = pyruvate + NH4(+)</text>
        <dbReference type="Rhea" id="RHEA:19169"/>
        <dbReference type="ChEBI" id="CHEBI:15361"/>
        <dbReference type="ChEBI" id="CHEBI:28938"/>
        <dbReference type="ChEBI" id="CHEBI:33384"/>
        <dbReference type="EC" id="4.3.1.17"/>
    </reaction>
</comment>
<keyword evidence="7" id="KW-0963">Cytoplasm</keyword>
<dbReference type="Proteomes" id="UP000078397">
    <property type="component" value="Unassembled WGS sequence"/>
</dbReference>
<dbReference type="OrthoDB" id="7773036at2759"/>
<organism evidence="12 13">
    <name type="scientific">Pochonia chlamydosporia 170</name>
    <dbReference type="NCBI Taxonomy" id="1380566"/>
    <lineage>
        <taxon>Eukaryota</taxon>
        <taxon>Fungi</taxon>
        <taxon>Dikarya</taxon>
        <taxon>Ascomycota</taxon>
        <taxon>Pezizomycotina</taxon>
        <taxon>Sordariomycetes</taxon>
        <taxon>Hypocreomycetidae</taxon>
        <taxon>Hypocreales</taxon>
        <taxon>Clavicipitaceae</taxon>
        <taxon>Pochonia</taxon>
    </lineage>
</organism>
<keyword evidence="8" id="KW-0663">Pyridoxal phosphate</keyword>
<keyword evidence="9" id="KW-0456">Lyase</keyword>
<evidence type="ECO:0000256" key="4">
    <source>
        <dbReference type="ARBA" id="ARBA00010869"/>
    </source>
</evidence>
<gene>
    <name evidence="12" type="ORF">VFPPC_06682</name>
</gene>
<evidence type="ECO:0000256" key="5">
    <source>
        <dbReference type="ARBA" id="ARBA00012093"/>
    </source>
</evidence>
<dbReference type="SUPFAM" id="SSF53686">
    <property type="entry name" value="Tryptophan synthase beta subunit-like PLP-dependent enzymes"/>
    <property type="match status" value="1"/>
</dbReference>
<evidence type="ECO:0000256" key="7">
    <source>
        <dbReference type="ARBA" id="ARBA00022490"/>
    </source>
</evidence>
<feature type="domain" description="Tryptophan synthase beta chain-like PALP" evidence="11">
    <location>
        <begin position="14"/>
        <end position="337"/>
    </location>
</feature>
<evidence type="ECO:0000256" key="6">
    <source>
        <dbReference type="ARBA" id="ARBA00022432"/>
    </source>
</evidence>
<evidence type="ECO:0000256" key="2">
    <source>
        <dbReference type="ARBA" id="ARBA00004496"/>
    </source>
</evidence>
<dbReference type="GO" id="GO:0006567">
    <property type="term" value="P:L-threonine catabolic process"/>
    <property type="evidence" value="ECO:0007669"/>
    <property type="project" value="TreeGrafter"/>
</dbReference>
<protein>
    <recommendedName>
        <fullName evidence="5">L-serine ammonia-lyase</fullName>
        <ecNumber evidence="5">4.3.1.17</ecNumber>
    </recommendedName>
</protein>
<keyword evidence="6" id="KW-0312">Gluconeogenesis</keyword>
<dbReference type="InterPro" id="IPR036052">
    <property type="entry name" value="TrpB-like_PALP_sf"/>
</dbReference>
<dbReference type="GO" id="GO:0004794">
    <property type="term" value="F:threonine deaminase activity"/>
    <property type="evidence" value="ECO:0007669"/>
    <property type="project" value="TreeGrafter"/>
</dbReference>
<dbReference type="Pfam" id="PF00291">
    <property type="entry name" value="PALP"/>
    <property type="match status" value="1"/>
</dbReference>
<evidence type="ECO:0000256" key="10">
    <source>
        <dbReference type="ARBA" id="ARBA00049406"/>
    </source>
</evidence>
<evidence type="ECO:0000259" key="11">
    <source>
        <dbReference type="Pfam" id="PF00291"/>
    </source>
</evidence>
<dbReference type="AlphaFoldDB" id="A0A179F5V3"/>
<reference evidence="12 13" key="1">
    <citation type="journal article" date="2016" name="PLoS Pathog.">
        <title>Biosynthesis of antibiotic leucinostatins in bio-control fungus Purpureocillium lilacinum and their inhibition on phytophthora revealed by genome mining.</title>
        <authorList>
            <person name="Wang G."/>
            <person name="Liu Z."/>
            <person name="Lin R."/>
            <person name="Li E."/>
            <person name="Mao Z."/>
            <person name="Ling J."/>
            <person name="Yang Y."/>
            <person name="Yin W.B."/>
            <person name="Xie B."/>
        </authorList>
    </citation>
    <scope>NUCLEOTIDE SEQUENCE [LARGE SCALE GENOMIC DNA]</scope>
    <source>
        <strain evidence="12">170</strain>
    </source>
</reference>
<comment type="pathway">
    <text evidence="3">Carbohydrate biosynthesis; gluconeogenesis.</text>
</comment>
<dbReference type="PROSITE" id="PS00165">
    <property type="entry name" value="DEHYDRATASE_SER_THR"/>
    <property type="match status" value="1"/>
</dbReference>
<dbReference type="GeneID" id="28849669"/>
<dbReference type="EMBL" id="LSBJ02000008">
    <property type="protein sequence ID" value="OAQ60553.1"/>
    <property type="molecule type" value="Genomic_DNA"/>
</dbReference>
<dbReference type="RefSeq" id="XP_018138431.1">
    <property type="nucleotide sequence ID" value="XM_018285675.1"/>
</dbReference>
<dbReference type="FunFam" id="3.40.50.1100:FF:000040">
    <property type="entry name" value="L-serine dehydratase, putative"/>
    <property type="match status" value="1"/>
</dbReference>
<keyword evidence="13" id="KW-1185">Reference proteome</keyword>
<dbReference type="GO" id="GO:0006565">
    <property type="term" value="P:L-serine catabolic process"/>
    <property type="evidence" value="ECO:0007669"/>
    <property type="project" value="TreeGrafter"/>
</dbReference>
<dbReference type="GO" id="GO:0005737">
    <property type="term" value="C:cytoplasm"/>
    <property type="evidence" value="ECO:0007669"/>
    <property type="project" value="UniProtKB-SubCell"/>
</dbReference>